<protein>
    <submittedName>
        <fullName evidence="1">Uncharacterized protein</fullName>
    </submittedName>
</protein>
<proteinExistence type="predicted"/>
<dbReference type="AlphaFoldDB" id="A0A517XLR3"/>
<evidence type="ECO:0000313" key="2">
    <source>
        <dbReference type="Proteomes" id="UP000319576"/>
    </source>
</evidence>
<keyword evidence="2" id="KW-1185">Reference proteome</keyword>
<name>A0A517XLR3_9BACT</name>
<dbReference type="KEGG" id="uli:ETAA1_03390"/>
<dbReference type="OrthoDB" id="286669at2"/>
<organism evidence="1 2">
    <name type="scientific">Urbifossiella limnaea</name>
    <dbReference type="NCBI Taxonomy" id="2528023"/>
    <lineage>
        <taxon>Bacteria</taxon>
        <taxon>Pseudomonadati</taxon>
        <taxon>Planctomycetota</taxon>
        <taxon>Planctomycetia</taxon>
        <taxon>Gemmatales</taxon>
        <taxon>Gemmataceae</taxon>
        <taxon>Urbifossiella</taxon>
    </lineage>
</organism>
<accession>A0A517XLR3</accession>
<sequence>MTPLATHDYTPGGLEAADHFLRRTRWELRELWMVRAWADRLQVIDVNKDAFEVRGLGYPDADVVPLLRLVNAAFDPATVHEPTAAEYKEFLAGRRFPWAADRAM</sequence>
<dbReference type="Proteomes" id="UP000319576">
    <property type="component" value="Chromosome"/>
</dbReference>
<reference evidence="1 2" key="1">
    <citation type="submission" date="2019-02" db="EMBL/GenBank/DDBJ databases">
        <title>Deep-cultivation of Planctomycetes and their phenomic and genomic characterization uncovers novel biology.</title>
        <authorList>
            <person name="Wiegand S."/>
            <person name="Jogler M."/>
            <person name="Boedeker C."/>
            <person name="Pinto D."/>
            <person name="Vollmers J."/>
            <person name="Rivas-Marin E."/>
            <person name="Kohn T."/>
            <person name="Peeters S.H."/>
            <person name="Heuer A."/>
            <person name="Rast P."/>
            <person name="Oberbeckmann S."/>
            <person name="Bunk B."/>
            <person name="Jeske O."/>
            <person name="Meyerdierks A."/>
            <person name="Storesund J.E."/>
            <person name="Kallscheuer N."/>
            <person name="Luecker S."/>
            <person name="Lage O.M."/>
            <person name="Pohl T."/>
            <person name="Merkel B.J."/>
            <person name="Hornburger P."/>
            <person name="Mueller R.-W."/>
            <person name="Bruemmer F."/>
            <person name="Labrenz M."/>
            <person name="Spormann A.M."/>
            <person name="Op den Camp H."/>
            <person name="Overmann J."/>
            <person name="Amann R."/>
            <person name="Jetten M.S.M."/>
            <person name="Mascher T."/>
            <person name="Medema M.H."/>
            <person name="Devos D.P."/>
            <person name="Kaster A.-K."/>
            <person name="Ovreas L."/>
            <person name="Rohde M."/>
            <person name="Galperin M.Y."/>
            <person name="Jogler C."/>
        </authorList>
    </citation>
    <scope>NUCLEOTIDE SEQUENCE [LARGE SCALE GENOMIC DNA]</scope>
    <source>
        <strain evidence="1 2">ETA_A1</strain>
    </source>
</reference>
<dbReference type="RefSeq" id="WP_145233757.1">
    <property type="nucleotide sequence ID" value="NZ_CP036273.1"/>
</dbReference>
<dbReference type="EMBL" id="CP036273">
    <property type="protein sequence ID" value="QDU18451.1"/>
    <property type="molecule type" value="Genomic_DNA"/>
</dbReference>
<gene>
    <name evidence="1" type="ORF">ETAA1_03390</name>
</gene>
<evidence type="ECO:0000313" key="1">
    <source>
        <dbReference type="EMBL" id="QDU18451.1"/>
    </source>
</evidence>